<dbReference type="InterPro" id="IPR031052">
    <property type="entry name" value="FHY3/FAR1"/>
</dbReference>
<feature type="compositionally biased region" description="Polar residues" evidence="7">
    <location>
        <begin position="364"/>
        <end position="380"/>
    </location>
</feature>
<sequence length="408" mass="47906">MKVAVAEVFPEARHRLCLWHIMKKIPQKLGGYGEYKVIKKTLKTLVYESVQIRDFEDGWSKMIKNYSLEQNEWLCSLFDDRKRWVPVYVKEIFWAGMSTTQRSESMNAFFDGYVNSKTSLRQFVEQYGNALKSKMEKENKADFDSLNSSYKFLTQFIIERQFHESYTNAIFKLFQDELKGMLYCNFSMFKTDGTLSTFHVTDIFQGKLGRRRVLYTVSYNEANCDIQCSCHLFEFRGIVCRHMMKILIDKDVKEIPSRYILSRWRKDIKHRHYYVTNCYDDFKSGEQVKKFDQLSGNFYEAAHIAKSQEKYEYLMECINMVKEQLTDESNWGVHYVTKSTRNLLSPVKVSEGKEDNTMQDQRDSSLSNMPLNKVNSSSVDMQTTTSINGTISFDGNSLMGNYSFSLNH</sequence>
<feature type="region of interest" description="Disordered" evidence="7">
    <location>
        <begin position="349"/>
        <end position="380"/>
    </location>
</feature>
<dbReference type="EMBL" id="BQNB010009749">
    <property type="protein sequence ID" value="GJS67873.1"/>
    <property type="molecule type" value="Genomic_DNA"/>
</dbReference>
<dbReference type="PANTHER" id="PTHR31669">
    <property type="entry name" value="PROTEIN FAR1-RELATED SEQUENCE 10-RELATED"/>
    <property type="match status" value="1"/>
</dbReference>
<keyword evidence="3 5" id="KW-0863">Zinc-finger</keyword>
<evidence type="ECO:0000256" key="4">
    <source>
        <dbReference type="ARBA" id="ARBA00022833"/>
    </source>
</evidence>
<feature type="domain" description="SWIM-type" evidence="8">
    <location>
        <begin position="215"/>
        <end position="251"/>
    </location>
</feature>
<keyword evidence="6" id="KW-0539">Nucleus</keyword>
<comment type="function">
    <text evidence="6">Putative transcription activator involved in regulating light control of development.</text>
</comment>
<dbReference type="PANTHER" id="PTHR31669:SF283">
    <property type="entry name" value="PROTEIN FAR1-RELATED SEQUENCE"/>
    <property type="match status" value="1"/>
</dbReference>
<accession>A0ABQ4XR53</accession>
<gene>
    <name evidence="9" type="ORF">Tco_0682438</name>
</gene>
<keyword evidence="10" id="KW-1185">Reference proteome</keyword>
<dbReference type="PROSITE" id="PS50966">
    <property type="entry name" value="ZF_SWIM"/>
    <property type="match status" value="1"/>
</dbReference>
<evidence type="ECO:0000256" key="3">
    <source>
        <dbReference type="ARBA" id="ARBA00022771"/>
    </source>
</evidence>
<comment type="similarity">
    <text evidence="1 6">Belongs to the FHY3/FAR1 family.</text>
</comment>
<dbReference type="SMART" id="SM00575">
    <property type="entry name" value="ZnF_PMZ"/>
    <property type="match status" value="1"/>
</dbReference>
<keyword evidence="2 6" id="KW-0479">Metal-binding</keyword>
<proteinExistence type="inferred from homology"/>
<dbReference type="Proteomes" id="UP001151760">
    <property type="component" value="Unassembled WGS sequence"/>
</dbReference>
<comment type="caution">
    <text evidence="9">The sequence shown here is derived from an EMBL/GenBank/DDBJ whole genome shotgun (WGS) entry which is preliminary data.</text>
</comment>
<comment type="subcellular location">
    <subcellularLocation>
        <location evidence="6">Nucleus</location>
    </subcellularLocation>
</comment>
<evidence type="ECO:0000313" key="9">
    <source>
        <dbReference type="EMBL" id="GJS67873.1"/>
    </source>
</evidence>
<evidence type="ECO:0000313" key="10">
    <source>
        <dbReference type="Proteomes" id="UP001151760"/>
    </source>
</evidence>
<evidence type="ECO:0000256" key="1">
    <source>
        <dbReference type="ARBA" id="ARBA00005889"/>
    </source>
</evidence>
<dbReference type="InterPro" id="IPR006564">
    <property type="entry name" value="Znf_PMZ"/>
</dbReference>
<evidence type="ECO:0000256" key="5">
    <source>
        <dbReference type="PROSITE-ProRule" id="PRU00325"/>
    </source>
</evidence>
<protein>
    <recommendedName>
        <fullName evidence="6">Protein FAR1-RELATED SEQUENCE</fullName>
    </recommendedName>
</protein>
<evidence type="ECO:0000256" key="6">
    <source>
        <dbReference type="RuleBase" id="RU367018"/>
    </source>
</evidence>
<dbReference type="Pfam" id="PF04434">
    <property type="entry name" value="SWIM"/>
    <property type="match status" value="1"/>
</dbReference>
<keyword evidence="4 6" id="KW-0862">Zinc</keyword>
<name>A0ABQ4XR53_9ASTR</name>
<organism evidence="9 10">
    <name type="scientific">Tanacetum coccineum</name>
    <dbReference type="NCBI Taxonomy" id="301880"/>
    <lineage>
        <taxon>Eukaryota</taxon>
        <taxon>Viridiplantae</taxon>
        <taxon>Streptophyta</taxon>
        <taxon>Embryophyta</taxon>
        <taxon>Tracheophyta</taxon>
        <taxon>Spermatophyta</taxon>
        <taxon>Magnoliopsida</taxon>
        <taxon>eudicotyledons</taxon>
        <taxon>Gunneridae</taxon>
        <taxon>Pentapetalae</taxon>
        <taxon>asterids</taxon>
        <taxon>campanulids</taxon>
        <taxon>Asterales</taxon>
        <taxon>Asteraceae</taxon>
        <taxon>Asteroideae</taxon>
        <taxon>Anthemideae</taxon>
        <taxon>Anthemidinae</taxon>
        <taxon>Tanacetum</taxon>
    </lineage>
</organism>
<evidence type="ECO:0000259" key="8">
    <source>
        <dbReference type="PROSITE" id="PS50966"/>
    </source>
</evidence>
<dbReference type="InterPro" id="IPR007527">
    <property type="entry name" value="Znf_SWIM"/>
</dbReference>
<evidence type="ECO:0000256" key="7">
    <source>
        <dbReference type="SAM" id="MobiDB-lite"/>
    </source>
</evidence>
<reference evidence="9" key="2">
    <citation type="submission" date="2022-01" db="EMBL/GenBank/DDBJ databases">
        <authorList>
            <person name="Yamashiro T."/>
            <person name="Shiraishi A."/>
            <person name="Satake H."/>
            <person name="Nakayama K."/>
        </authorList>
    </citation>
    <scope>NUCLEOTIDE SEQUENCE</scope>
</reference>
<evidence type="ECO:0000256" key="2">
    <source>
        <dbReference type="ARBA" id="ARBA00022723"/>
    </source>
</evidence>
<feature type="compositionally biased region" description="Basic and acidic residues" evidence="7">
    <location>
        <begin position="350"/>
        <end position="363"/>
    </location>
</feature>
<reference evidence="9" key="1">
    <citation type="journal article" date="2022" name="Int. J. Mol. Sci.">
        <title>Draft Genome of Tanacetum Coccineum: Genomic Comparison of Closely Related Tanacetum-Family Plants.</title>
        <authorList>
            <person name="Yamashiro T."/>
            <person name="Shiraishi A."/>
            <person name="Nakayama K."/>
            <person name="Satake H."/>
        </authorList>
    </citation>
    <scope>NUCLEOTIDE SEQUENCE</scope>
</reference>